<keyword evidence="3" id="KW-0067">ATP-binding</keyword>
<reference evidence="6" key="2">
    <citation type="journal article" date="2013" name="PLoS ONE">
        <title>A Gene Expression Study of the Activities of Aromatic Ring-Cleavage Dioxygenases in Mycobacterium gilvum PYR-GCK to Changes in Salinity and pH during Pyrene Degradation.</title>
        <authorList>
            <person name="Badejo A.C."/>
            <person name="Badejo A.O."/>
            <person name="Shin K.H."/>
            <person name="Chai Y.G."/>
        </authorList>
    </citation>
    <scope>NUCLEOTIDE SEQUENCE [LARGE SCALE GENOMIC DNA]</scope>
    <source>
        <strain evidence="6">PYR-GCK</strain>
    </source>
</reference>
<dbReference type="STRING" id="350054.Mflv_2181"/>
<keyword evidence="2" id="KW-0547">Nucleotide-binding</keyword>
<dbReference type="PANTHER" id="PTHR19211:SF6">
    <property type="entry name" value="BLL7188 PROTEIN"/>
    <property type="match status" value="1"/>
</dbReference>
<dbReference type="InterPro" id="IPR003439">
    <property type="entry name" value="ABC_transporter-like_ATP-bd"/>
</dbReference>
<feature type="domain" description="ABC transporter" evidence="5">
    <location>
        <begin position="26"/>
        <end position="266"/>
    </location>
</feature>
<organism evidence="6">
    <name type="scientific">Mycolicibacterium gilvum (strain PYR-GCK)</name>
    <name type="common">Mycobacterium gilvum (strain PYR-GCK)</name>
    <dbReference type="NCBI Taxonomy" id="350054"/>
    <lineage>
        <taxon>Bacteria</taxon>
        <taxon>Bacillati</taxon>
        <taxon>Actinomycetota</taxon>
        <taxon>Actinomycetes</taxon>
        <taxon>Mycobacteriales</taxon>
        <taxon>Mycobacteriaceae</taxon>
        <taxon>Mycolicibacterium</taxon>
    </lineage>
</organism>
<dbReference type="SMART" id="SM00382">
    <property type="entry name" value="AAA"/>
    <property type="match status" value="2"/>
</dbReference>
<feature type="compositionally biased region" description="Basic and acidic residues" evidence="4">
    <location>
        <begin position="275"/>
        <end position="294"/>
    </location>
</feature>
<dbReference type="GO" id="GO:0005524">
    <property type="term" value="F:ATP binding"/>
    <property type="evidence" value="ECO:0007669"/>
    <property type="project" value="UniProtKB-KW"/>
</dbReference>
<dbReference type="Pfam" id="PF00005">
    <property type="entry name" value="ABC_tran"/>
    <property type="match status" value="2"/>
</dbReference>
<gene>
    <name evidence="6" type="ordered locus">Mflv_2181</name>
</gene>
<dbReference type="FunFam" id="3.40.50.300:FF:000597">
    <property type="entry name" value="ABC transporter ATP-binding protein"/>
    <property type="match status" value="1"/>
</dbReference>
<keyword evidence="1" id="KW-0677">Repeat</keyword>
<name>A4T8Z2_MYCGI</name>
<accession>A4T8Z2</accession>
<evidence type="ECO:0000256" key="3">
    <source>
        <dbReference type="ARBA" id="ARBA00022840"/>
    </source>
</evidence>
<dbReference type="SUPFAM" id="SSF52540">
    <property type="entry name" value="P-loop containing nucleoside triphosphate hydrolases"/>
    <property type="match status" value="2"/>
</dbReference>
<dbReference type="AlphaFoldDB" id="A4T8Z2"/>
<dbReference type="HOGENOM" id="CLU_000604_36_0_11"/>
<dbReference type="Gene3D" id="3.40.50.300">
    <property type="entry name" value="P-loop containing nucleotide triphosphate hydrolases"/>
    <property type="match status" value="2"/>
</dbReference>
<dbReference type="KEGG" id="mgi:Mflv_2181"/>
<evidence type="ECO:0000256" key="2">
    <source>
        <dbReference type="ARBA" id="ARBA00022741"/>
    </source>
</evidence>
<sequence>MTPALPWNTCSRTEEPAPCPHLAESFRMPSITCTHLSYSFDAGPATAPLFADLTFSAGPGRTGLVGSNGSGKSTLLRLIAGELSPTAGAVTVDGVIGHLPQTLPMRDDRRVAEVLGVAEAIDALNALSDGDSRDTVFAAIGDDWDVEERTRAQLDRLGLGHVALDRSLRSLSGGEVVTLGLARELLRRPDVLLLDEPTNNLDADARGKLCDALDDFTGCLLLVSHDRMLLDRMDRIAELDRGEVVLYGGNFTAYQGAVADAQRAARDTVRNAEQTIKREQRQRQQARERADRRSGNAARTLKDAGLPKIVAGARKRRAQESAARADDVHARRIDEAKLRLVSAERAVRDDDELALQLPATTVAAGRTVLQASALQVDRGGRTLLAGVDLTIRGPERIALTGRNGAGKTTLLRTLRGDVVPDAGTVQVADGRVAYLSQRLDLLDDDRTLSDNLAMSAPTLSVTRRRHLLAQFLFRGDAVDLPVRALSGGERLRATLACVLFSEPAPHLLLLDEPTNNLDLAGIAQLESALVAYRGAFIVVSHDAPFLDAIAVDRVVHLAGGRLAEV</sequence>
<dbReference type="GO" id="GO:0016887">
    <property type="term" value="F:ATP hydrolysis activity"/>
    <property type="evidence" value="ECO:0007669"/>
    <property type="project" value="InterPro"/>
</dbReference>
<dbReference type="InterPro" id="IPR003593">
    <property type="entry name" value="AAA+_ATPase"/>
</dbReference>
<feature type="domain" description="ABC transporter" evidence="5">
    <location>
        <begin position="369"/>
        <end position="565"/>
    </location>
</feature>
<dbReference type="EMBL" id="CP000656">
    <property type="protein sequence ID" value="ABP44659.1"/>
    <property type="molecule type" value="Genomic_DNA"/>
</dbReference>
<dbReference type="InterPro" id="IPR027417">
    <property type="entry name" value="P-loop_NTPase"/>
</dbReference>
<evidence type="ECO:0000256" key="1">
    <source>
        <dbReference type="ARBA" id="ARBA00022737"/>
    </source>
</evidence>
<feature type="region of interest" description="Disordered" evidence="4">
    <location>
        <begin position="275"/>
        <end position="298"/>
    </location>
</feature>
<dbReference type="eggNOG" id="COG0488">
    <property type="taxonomic scope" value="Bacteria"/>
</dbReference>
<protein>
    <submittedName>
        <fullName evidence="6">ABC transporter related protein</fullName>
    </submittedName>
</protein>
<evidence type="ECO:0000259" key="5">
    <source>
        <dbReference type="PROSITE" id="PS50893"/>
    </source>
</evidence>
<proteinExistence type="predicted"/>
<dbReference type="FunFam" id="3.40.50.300:FF:001320">
    <property type="entry name" value="Heme ABC transporter ATP-binding protein"/>
    <property type="match status" value="1"/>
</dbReference>
<evidence type="ECO:0000313" key="6">
    <source>
        <dbReference type="EMBL" id="ABP44659.1"/>
    </source>
</evidence>
<dbReference type="PROSITE" id="PS50893">
    <property type="entry name" value="ABC_TRANSPORTER_2"/>
    <property type="match status" value="2"/>
</dbReference>
<dbReference type="CDD" id="cd03221">
    <property type="entry name" value="ABCF_EF-3"/>
    <property type="match status" value="2"/>
</dbReference>
<evidence type="ECO:0000256" key="4">
    <source>
        <dbReference type="SAM" id="MobiDB-lite"/>
    </source>
</evidence>
<dbReference type="InterPro" id="IPR050611">
    <property type="entry name" value="ABCF"/>
</dbReference>
<dbReference type="PANTHER" id="PTHR19211">
    <property type="entry name" value="ATP-BINDING TRANSPORT PROTEIN-RELATED"/>
    <property type="match status" value="1"/>
</dbReference>
<reference evidence="6" key="1">
    <citation type="submission" date="2007-04" db="EMBL/GenBank/DDBJ databases">
        <authorList>
            <consortium name="US DOE Joint Genome Institute"/>
            <person name="Copeland A."/>
            <person name="Lucas S."/>
            <person name="Lapidus A."/>
            <person name="Barry K."/>
            <person name="Detter J.C."/>
            <person name="Glavina del Rio T."/>
            <person name="Hammon N."/>
            <person name="Israni S."/>
            <person name="Dalin E."/>
            <person name="Tice H."/>
            <person name="Pitluck S."/>
            <person name="Chain P."/>
            <person name="Malfatti S."/>
            <person name="Shin M."/>
            <person name="Vergez L."/>
            <person name="Schmutz J."/>
            <person name="Larimer F."/>
            <person name="Land M."/>
            <person name="Hauser L."/>
            <person name="Kyrpides N."/>
            <person name="Mikhailova N."/>
            <person name="Miller C."/>
            <person name="Richardson P."/>
        </authorList>
    </citation>
    <scope>NUCLEOTIDE SEQUENCE</scope>
    <source>
        <strain evidence="6">PYR-GCK</strain>
    </source>
</reference>